<feature type="domain" description="Pseudouridine synthase RsuA/RluA-like" evidence="2">
    <location>
        <begin position="366"/>
        <end position="513"/>
    </location>
</feature>
<proteinExistence type="predicted"/>
<sequence>MHSPENCFTLFKDSAQELALPERFTYPFYYEPHPLCLLAAKELQTYLDSQTQWHHNFGHQGVREGAIGKMFGVLVVHNAQGQLGYLSAFSGKVADQNLLPHFVPPVFDMLTEGGFFLTEQTRINQLSEQLSKLNTNPKISEYSNLLANEIDASKQQIEAQRQHIIEGRKTRKARRAEAGLELNETDFIKLQAKLAKESVHDKNQLKALNLYWDERVDAAKQQLKQLTDEIDLLKQERKTSSAKLQKKLFEQYRFLNIKGEHRDLGSIFKDTVHQTPPAGSGECAAPKLLHYAFKWGMKPLAMAEFWWGSSPKSEIRQHKNFYGACQGKCKPILGHMLNGMELDKNPLLTNPAVGKTIDIIYQDEEMAIINKPAEFLSVPGKSIQDSVYLRMKTQFPDATGPLIVHRLDMSTSGLMVIALTKEANKNLQAQFIARTVKKRYTALLTGELTEDEGLINLPMRGDFDDRPRQLVCFEHGKPAETKWQVVERKHGKTKVHLYPKTGRTHQLRVHSAHAQGLNMPIVGDDLYGTKADRLHLHAELLELNHPSTKEFMSFCIEAEF</sequence>
<evidence type="ECO:0000313" key="4">
    <source>
        <dbReference type="Proteomes" id="UP001195963"/>
    </source>
</evidence>
<evidence type="ECO:0000256" key="1">
    <source>
        <dbReference type="SAM" id="Coils"/>
    </source>
</evidence>
<reference evidence="3 4" key="1">
    <citation type="submission" date="2021-07" db="EMBL/GenBank/DDBJ databases">
        <title>Shewanella sp. nov, isolated from SCS.</title>
        <authorList>
            <person name="Cao W.R."/>
        </authorList>
    </citation>
    <scope>NUCLEOTIDE SEQUENCE [LARGE SCALE GENOMIC DNA]</scope>
    <source>
        <strain evidence="3 4">NR704-98</strain>
    </source>
</reference>
<dbReference type="PANTHER" id="PTHR21600">
    <property type="entry name" value="MITOCHONDRIAL RNA PSEUDOURIDINE SYNTHASE"/>
    <property type="match status" value="1"/>
</dbReference>
<dbReference type="RefSeq" id="WP_220108963.1">
    <property type="nucleotide sequence ID" value="NZ_JAHZST010000003.1"/>
</dbReference>
<dbReference type="SUPFAM" id="SSF55120">
    <property type="entry name" value="Pseudouridine synthase"/>
    <property type="match status" value="1"/>
</dbReference>
<dbReference type="InterPro" id="IPR050188">
    <property type="entry name" value="RluA_PseudoU_synthase"/>
</dbReference>
<name>A0ABS7DZY4_9GAMM</name>
<comment type="caution">
    <text evidence="3">The sequence shown here is derived from an EMBL/GenBank/DDBJ whole genome shotgun (WGS) entry which is preliminary data.</text>
</comment>
<feature type="coiled-coil region" evidence="1">
    <location>
        <begin position="216"/>
        <end position="243"/>
    </location>
</feature>
<dbReference type="PANTHER" id="PTHR21600:SF89">
    <property type="entry name" value="RIBOSOMAL LARGE SUBUNIT PSEUDOURIDINE SYNTHASE A"/>
    <property type="match status" value="1"/>
</dbReference>
<accession>A0ABS7DZY4</accession>
<keyword evidence="4" id="KW-1185">Reference proteome</keyword>
<dbReference type="PROSITE" id="PS01129">
    <property type="entry name" value="PSI_RLU"/>
    <property type="match status" value="1"/>
</dbReference>
<dbReference type="InterPro" id="IPR020103">
    <property type="entry name" value="PsdUridine_synth_cat_dom_sf"/>
</dbReference>
<dbReference type="InterPro" id="IPR006145">
    <property type="entry name" value="PsdUridine_synth_RsuA/RluA"/>
</dbReference>
<dbReference type="Proteomes" id="UP001195963">
    <property type="component" value="Unassembled WGS sequence"/>
</dbReference>
<dbReference type="Gene3D" id="3.30.2350.10">
    <property type="entry name" value="Pseudouridine synthase"/>
    <property type="match status" value="1"/>
</dbReference>
<evidence type="ECO:0000259" key="2">
    <source>
        <dbReference type="Pfam" id="PF00849"/>
    </source>
</evidence>
<gene>
    <name evidence="3" type="ORF">K0625_04790</name>
</gene>
<dbReference type="EMBL" id="JAHZST010000003">
    <property type="protein sequence ID" value="MBW8182973.1"/>
    <property type="molecule type" value="Genomic_DNA"/>
</dbReference>
<dbReference type="Pfam" id="PF00849">
    <property type="entry name" value="PseudoU_synth_2"/>
    <property type="match status" value="1"/>
</dbReference>
<keyword evidence="1" id="KW-0175">Coiled coil</keyword>
<dbReference type="InterPro" id="IPR006224">
    <property type="entry name" value="PsdUridine_synth_RluA-like_CS"/>
</dbReference>
<evidence type="ECO:0000313" key="3">
    <source>
        <dbReference type="EMBL" id="MBW8182973.1"/>
    </source>
</evidence>
<dbReference type="CDD" id="cd02869">
    <property type="entry name" value="PseudoU_synth_RluA_like"/>
    <property type="match status" value="1"/>
</dbReference>
<protein>
    <submittedName>
        <fullName evidence="3">RNA pseudouridine synthase</fullName>
    </submittedName>
</protein>
<organism evidence="3 4">
    <name type="scientific">Shewanella nanhaiensis</name>
    <dbReference type="NCBI Taxonomy" id="2864872"/>
    <lineage>
        <taxon>Bacteria</taxon>
        <taxon>Pseudomonadati</taxon>
        <taxon>Pseudomonadota</taxon>
        <taxon>Gammaproteobacteria</taxon>
        <taxon>Alteromonadales</taxon>
        <taxon>Shewanellaceae</taxon>
        <taxon>Shewanella</taxon>
    </lineage>
</organism>